<keyword evidence="7" id="KW-0663">Pyridoxal phosphate</keyword>
<evidence type="ECO:0000259" key="11">
    <source>
        <dbReference type="PROSITE" id="PS50949"/>
    </source>
</evidence>
<dbReference type="PROSITE" id="PS50949">
    <property type="entry name" value="HTH_GNTR"/>
    <property type="match status" value="1"/>
</dbReference>
<protein>
    <submittedName>
        <fullName evidence="12">PLP-dependent aminotransferase family protein</fullName>
    </submittedName>
</protein>
<organism evidence="12 13">
    <name type="scientific">Vasconcelosia minhoensis LEGE 07310</name>
    <dbReference type="NCBI Taxonomy" id="915328"/>
    <lineage>
        <taxon>Bacteria</taxon>
        <taxon>Bacillati</taxon>
        <taxon>Cyanobacteriota</taxon>
        <taxon>Cyanophyceae</taxon>
        <taxon>Nodosilineales</taxon>
        <taxon>Cymatolegaceae</taxon>
        <taxon>Vasconcelosia</taxon>
        <taxon>Vasconcelosia minhoensis</taxon>
    </lineage>
</organism>
<dbReference type="InterPro" id="IPR015421">
    <property type="entry name" value="PyrdxlP-dep_Trfase_major"/>
</dbReference>
<dbReference type="GO" id="GO:0003700">
    <property type="term" value="F:DNA-binding transcription factor activity"/>
    <property type="evidence" value="ECO:0007669"/>
    <property type="project" value="InterPro"/>
</dbReference>
<dbReference type="RefSeq" id="WP_193905619.1">
    <property type="nucleotide sequence ID" value="NZ_JADEXG010000011.1"/>
</dbReference>
<evidence type="ECO:0000256" key="5">
    <source>
        <dbReference type="ARBA" id="ARBA00022576"/>
    </source>
</evidence>
<name>A0A8J7DL45_9CYAN</name>
<dbReference type="Pfam" id="PF00392">
    <property type="entry name" value="GntR"/>
    <property type="match status" value="1"/>
</dbReference>
<dbReference type="EMBL" id="JADEXG010000011">
    <property type="protein sequence ID" value="MBE9076956.1"/>
    <property type="molecule type" value="Genomic_DNA"/>
</dbReference>
<comment type="caution">
    <text evidence="12">The sequence shown here is derived from an EMBL/GenBank/DDBJ whole genome shotgun (WGS) entry which is preliminary data.</text>
</comment>
<comment type="cofactor">
    <cofactor evidence="1">
        <name>pyridoxal 5'-phosphate</name>
        <dbReference type="ChEBI" id="CHEBI:597326"/>
    </cofactor>
</comment>
<dbReference type="InterPro" id="IPR036388">
    <property type="entry name" value="WH-like_DNA-bd_sf"/>
</dbReference>
<dbReference type="CDD" id="cd00609">
    <property type="entry name" value="AAT_like"/>
    <property type="match status" value="1"/>
</dbReference>
<evidence type="ECO:0000313" key="12">
    <source>
        <dbReference type="EMBL" id="MBE9076956.1"/>
    </source>
</evidence>
<evidence type="ECO:0000256" key="9">
    <source>
        <dbReference type="ARBA" id="ARBA00023125"/>
    </source>
</evidence>
<comment type="similarity">
    <text evidence="3">Belongs to the class-I pyridoxal-phosphate-dependent aminotransferase family.</text>
</comment>
<comment type="subunit">
    <text evidence="4">Homodimer.</text>
</comment>
<dbReference type="SUPFAM" id="SSF46785">
    <property type="entry name" value="Winged helix' DNA-binding domain"/>
    <property type="match status" value="1"/>
</dbReference>
<keyword evidence="8" id="KW-0805">Transcription regulation</keyword>
<evidence type="ECO:0000313" key="13">
    <source>
        <dbReference type="Proteomes" id="UP000636505"/>
    </source>
</evidence>
<dbReference type="CDD" id="cd07377">
    <property type="entry name" value="WHTH_GntR"/>
    <property type="match status" value="1"/>
</dbReference>
<dbReference type="Gene3D" id="3.90.1150.10">
    <property type="entry name" value="Aspartate Aminotransferase, domain 1"/>
    <property type="match status" value="1"/>
</dbReference>
<keyword evidence="13" id="KW-1185">Reference proteome</keyword>
<dbReference type="GO" id="GO:0008483">
    <property type="term" value="F:transaminase activity"/>
    <property type="evidence" value="ECO:0007669"/>
    <property type="project" value="UniProtKB-KW"/>
</dbReference>
<dbReference type="PANTHER" id="PTHR46577">
    <property type="entry name" value="HTH-TYPE TRANSCRIPTIONAL REGULATORY PROTEIN GABR"/>
    <property type="match status" value="1"/>
</dbReference>
<dbReference type="Gene3D" id="1.10.10.10">
    <property type="entry name" value="Winged helix-like DNA-binding domain superfamily/Winged helix DNA-binding domain"/>
    <property type="match status" value="1"/>
</dbReference>
<evidence type="ECO:0000256" key="1">
    <source>
        <dbReference type="ARBA" id="ARBA00001933"/>
    </source>
</evidence>
<dbReference type="InterPro" id="IPR036390">
    <property type="entry name" value="WH_DNA-bd_sf"/>
</dbReference>
<dbReference type="PANTHER" id="PTHR46577:SF2">
    <property type="entry name" value="TRANSCRIPTIONAL REGULATORY PROTEIN"/>
    <property type="match status" value="1"/>
</dbReference>
<evidence type="ECO:0000256" key="2">
    <source>
        <dbReference type="ARBA" id="ARBA00005384"/>
    </source>
</evidence>
<dbReference type="SUPFAM" id="SSF53383">
    <property type="entry name" value="PLP-dependent transferases"/>
    <property type="match status" value="1"/>
</dbReference>
<dbReference type="InterPro" id="IPR015422">
    <property type="entry name" value="PyrdxlP-dep_Trfase_small"/>
</dbReference>
<dbReference type="GO" id="GO:0003677">
    <property type="term" value="F:DNA binding"/>
    <property type="evidence" value="ECO:0007669"/>
    <property type="project" value="UniProtKB-KW"/>
</dbReference>
<dbReference type="Pfam" id="PF00155">
    <property type="entry name" value="Aminotran_1_2"/>
    <property type="match status" value="1"/>
</dbReference>
<dbReference type="Proteomes" id="UP000636505">
    <property type="component" value="Unassembled WGS sequence"/>
</dbReference>
<dbReference type="AlphaFoldDB" id="A0A8J7DL45"/>
<dbReference type="GO" id="GO:0030170">
    <property type="term" value="F:pyridoxal phosphate binding"/>
    <property type="evidence" value="ECO:0007669"/>
    <property type="project" value="InterPro"/>
</dbReference>
<dbReference type="FunFam" id="3.40.640.10:FF:000053">
    <property type="entry name" value="Aminotransferase, class I"/>
    <property type="match status" value="1"/>
</dbReference>
<dbReference type="InterPro" id="IPR051446">
    <property type="entry name" value="HTH_trans_reg/aminotransferase"/>
</dbReference>
<evidence type="ECO:0000256" key="6">
    <source>
        <dbReference type="ARBA" id="ARBA00022679"/>
    </source>
</evidence>
<sequence>MKILLDRQSARPLYLQIRDRVQRLIRSGALQPGSRLPSIRALAREIRVSPLTVTEAYGMLEGDDLVYAQPGSGYFVRVPPAEVPAATSAFAPAQTVIIQEPQQSGFCEQFTASSQLQARPDLIDFSSGFPHLGEQKDFARLARRAVSQSKDTLLRYGLPQGQPILRQQITQLLVQQGLAVAPEQLLITNGSQQGLALAMQYYLKPGDWVIVESPTYHGAIALLETLGARIVGIPMQADGINLTLLEQYLHSHRPRLIYTISTLHNPTGITTPSDHRQQLIAIANRYDCLVLEDNAYEGLHFEPVPPPLKAFDPHDRVTYVGTFSKTLMPGLRVGYLVAPEAHRQGLLRQMLLHDFHVATLSQAVVSEYLATGYYRRHLDRLRMQNRQNRDRMLQALSQHFPDGTTWTIPQGGFFLWVHLPEPFPIQRISQAALQQGVLIACGSAFFPKQQGYPALRLNFSLPPEEIVKGIAILGRLLQQHRIAALRPDRASNSERKRYRVR</sequence>
<dbReference type="InterPro" id="IPR000524">
    <property type="entry name" value="Tscrpt_reg_HTH_GntR"/>
</dbReference>
<evidence type="ECO:0000256" key="3">
    <source>
        <dbReference type="ARBA" id="ARBA00007441"/>
    </source>
</evidence>
<dbReference type="Gene3D" id="3.40.640.10">
    <property type="entry name" value="Type I PLP-dependent aspartate aminotransferase-like (Major domain)"/>
    <property type="match status" value="1"/>
</dbReference>
<feature type="domain" description="HTH gntR-type" evidence="11">
    <location>
        <begin position="11"/>
        <end position="79"/>
    </location>
</feature>
<comment type="similarity">
    <text evidence="2">In the C-terminal section; belongs to the class-I pyridoxal-phosphate-dependent aminotransferase family.</text>
</comment>
<keyword evidence="6" id="KW-0808">Transferase</keyword>
<evidence type="ECO:0000256" key="7">
    <source>
        <dbReference type="ARBA" id="ARBA00022898"/>
    </source>
</evidence>
<reference evidence="12" key="1">
    <citation type="submission" date="2020-10" db="EMBL/GenBank/DDBJ databases">
        <authorList>
            <person name="Castelo-Branco R."/>
            <person name="Eusebio N."/>
            <person name="Adriana R."/>
            <person name="Vieira A."/>
            <person name="Brugerolle De Fraissinette N."/>
            <person name="Rezende De Castro R."/>
            <person name="Schneider M.P."/>
            <person name="Vasconcelos V."/>
            <person name="Leao P.N."/>
        </authorList>
    </citation>
    <scope>NUCLEOTIDE SEQUENCE</scope>
    <source>
        <strain evidence="12">LEGE 07310</strain>
    </source>
</reference>
<keyword evidence="5 12" id="KW-0032">Aminotransferase</keyword>
<dbReference type="SMART" id="SM00345">
    <property type="entry name" value="HTH_GNTR"/>
    <property type="match status" value="1"/>
</dbReference>
<keyword evidence="10" id="KW-0804">Transcription</keyword>
<accession>A0A8J7DL45</accession>
<dbReference type="InterPro" id="IPR004839">
    <property type="entry name" value="Aminotransferase_I/II_large"/>
</dbReference>
<proteinExistence type="inferred from homology"/>
<keyword evidence="9" id="KW-0238">DNA-binding</keyword>
<gene>
    <name evidence="12" type="ORF">IQ241_06540</name>
</gene>
<evidence type="ECO:0000256" key="10">
    <source>
        <dbReference type="ARBA" id="ARBA00023163"/>
    </source>
</evidence>
<evidence type="ECO:0000256" key="8">
    <source>
        <dbReference type="ARBA" id="ARBA00023015"/>
    </source>
</evidence>
<dbReference type="InterPro" id="IPR015424">
    <property type="entry name" value="PyrdxlP-dep_Trfase"/>
</dbReference>
<evidence type="ECO:0000256" key="4">
    <source>
        <dbReference type="ARBA" id="ARBA00011738"/>
    </source>
</evidence>